<feature type="domain" description="Xylanolytic transcriptional activator regulatory" evidence="2">
    <location>
        <begin position="124"/>
        <end position="375"/>
    </location>
</feature>
<protein>
    <submittedName>
        <fullName evidence="3">Transcription factor</fullName>
    </submittedName>
</protein>
<reference evidence="3 4" key="1">
    <citation type="journal article" date="2016" name="BMC Genomics">
        <title>Genome sequencing and secondary metabolism of the postharvest pathogen Penicillium griseofulvum.</title>
        <authorList>
            <person name="Banani H."/>
            <person name="Marcet-Houben M."/>
            <person name="Ballester A.R."/>
            <person name="Abbruscato P."/>
            <person name="Gonzalez-Candelas L."/>
            <person name="Gabaldon T."/>
            <person name="Spadaro D."/>
        </authorList>
    </citation>
    <scope>NUCLEOTIDE SEQUENCE [LARGE SCALE GENOMIC DNA]</scope>
    <source>
        <strain evidence="3 4">PG3</strain>
    </source>
</reference>
<evidence type="ECO:0000313" key="4">
    <source>
        <dbReference type="Proteomes" id="UP000070168"/>
    </source>
</evidence>
<proteinExistence type="predicted"/>
<dbReference type="PANTHER" id="PTHR47425:SF2">
    <property type="entry name" value="FARB-RELATED"/>
    <property type="match status" value="1"/>
</dbReference>
<sequence length="842" mass="94858">MVAANVFFVLIILSSENYDRKTCLKNVFADLYLPTRSENTITGLHSDDLRQSNGDPNLTSQLRAHGLSFDGRSASPPESPNVPYNEYAFIESQQILSLTSEDTAFLTSSDSLSLPASDAIDEFIHQYFKRIHPLVPVLDEAGFWRMYLENQSTGPKISLFVLQSMLFASCPFMSLKTLRQCGFSDRRDARKKLYNRAKLLFDLRTECRSHPNAQGAVLLTHYTSTDDPQSGSLWVTRAIEHATLIDAEPSLLAENVTMSLKKRLWWSILLRDRSLCIGLRRRPQVTSISLHGWSDWLSTEDFGEELHQSQVYDYDTKKDLLEALQKQCELAVLLTDLASLAFTHQKTPRRLLSMIEFQGILLSIKNIKRSLDEWKLPIQPVSSPSKASKSEGNDAVSKLTYMTYMYYQFVSTSHPIVFKTNQAAVYLSAARVDLAQYAAFILEENLFYAGDEYNNMVLEVSNDLRDGIEGLSLVMEHFSINGYADSLPLSVLGYLSMPLVLAAVDLKLSPSRKEAEARQRRLHSLSRIIRHSEILYDITDRVAVAINHMLQLAYSITQNLFLDRKPSRLFSSENMVRESTVSNNRVPARATSKSTLPRSNCPESWQDAFIRCPRAYLLISTSVDYTLSIGDLPSANGLPEIVRDLPAMGVITRLPWTSDIPFSKSTQSLVSHINQVQQQSYPVSLRSSCVEWIDASERISQGTEPEKKTTSQRVQTNYNLLPDAFSEYSATASLAMEEQLQYIDKVAEKTGCETTTPNLDFMDFGDYQGVVSQSVMETCAFRTPFRLTGHDLQADIPLEQHVFDTYGTPLPQSIKAIDSTIFDSFLHANLNITGPFNSTDFG</sequence>
<dbReference type="OMA" id="RMITQIV"/>
<gene>
    <name evidence="3" type="ORF">PGRI_075930</name>
</gene>
<evidence type="ECO:0000313" key="3">
    <source>
        <dbReference type="EMBL" id="KXG54449.1"/>
    </source>
</evidence>
<keyword evidence="1" id="KW-0539">Nucleus</keyword>
<dbReference type="InterPro" id="IPR007219">
    <property type="entry name" value="XnlR_reg_dom"/>
</dbReference>
<accession>A0A135LZR3</accession>
<dbReference type="CDD" id="cd12148">
    <property type="entry name" value="fungal_TF_MHR"/>
    <property type="match status" value="1"/>
</dbReference>
<dbReference type="AlphaFoldDB" id="A0A135LZR3"/>
<dbReference type="InterPro" id="IPR052761">
    <property type="entry name" value="Fungal_Detox/Toxin_TFs"/>
</dbReference>
<evidence type="ECO:0000256" key="1">
    <source>
        <dbReference type="ARBA" id="ARBA00023242"/>
    </source>
</evidence>
<dbReference type="GO" id="GO:0003677">
    <property type="term" value="F:DNA binding"/>
    <property type="evidence" value="ECO:0007669"/>
    <property type="project" value="InterPro"/>
</dbReference>
<comment type="caution">
    <text evidence="3">The sequence shown here is derived from an EMBL/GenBank/DDBJ whole genome shotgun (WGS) entry which is preliminary data.</text>
</comment>
<dbReference type="Proteomes" id="UP000070168">
    <property type="component" value="Unassembled WGS sequence"/>
</dbReference>
<dbReference type="GO" id="GO:0008270">
    <property type="term" value="F:zinc ion binding"/>
    <property type="evidence" value="ECO:0007669"/>
    <property type="project" value="InterPro"/>
</dbReference>
<dbReference type="STRING" id="5078.A0A135LZR3"/>
<dbReference type="Pfam" id="PF04082">
    <property type="entry name" value="Fungal_trans"/>
    <property type="match status" value="1"/>
</dbReference>
<dbReference type="GO" id="GO:0006351">
    <property type="term" value="P:DNA-templated transcription"/>
    <property type="evidence" value="ECO:0007669"/>
    <property type="project" value="InterPro"/>
</dbReference>
<dbReference type="PANTHER" id="PTHR47425">
    <property type="entry name" value="FARB-RELATED"/>
    <property type="match status" value="1"/>
</dbReference>
<name>A0A135LZR3_PENPA</name>
<dbReference type="GeneID" id="63710607"/>
<dbReference type="RefSeq" id="XP_040652984.1">
    <property type="nucleotide sequence ID" value="XM_040795307.1"/>
</dbReference>
<organism evidence="3 4">
    <name type="scientific">Penicillium patulum</name>
    <name type="common">Penicillium griseofulvum</name>
    <dbReference type="NCBI Taxonomy" id="5078"/>
    <lineage>
        <taxon>Eukaryota</taxon>
        <taxon>Fungi</taxon>
        <taxon>Dikarya</taxon>
        <taxon>Ascomycota</taxon>
        <taxon>Pezizomycotina</taxon>
        <taxon>Eurotiomycetes</taxon>
        <taxon>Eurotiomycetidae</taxon>
        <taxon>Eurotiales</taxon>
        <taxon>Aspergillaceae</taxon>
        <taxon>Penicillium</taxon>
    </lineage>
</organism>
<evidence type="ECO:0000259" key="2">
    <source>
        <dbReference type="Pfam" id="PF04082"/>
    </source>
</evidence>
<dbReference type="EMBL" id="LHQR01000013">
    <property type="protein sequence ID" value="KXG54449.1"/>
    <property type="molecule type" value="Genomic_DNA"/>
</dbReference>
<keyword evidence="4" id="KW-1185">Reference proteome</keyword>
<dbReference type="OrthoDB" id="5041285at2759"/>